<dbReference type="Pfam" id="PF01436">
    <property type="entry name" value="NHL"/>
    <property type="match status" value="1"/>
</dbReference>
<accession>A0A4Q0SYZ6</accession>
<evidence type="ECO:0000256" key="1">
    <source>
        <dbReference type="ARBA" id="ARBA00022729"/>
    </source>
</evidence>
<dbReference type="EMBL" id="RDSM01000003">
    <property type="protein sequence ID" value="RXH54759.1"/>
    <property type="molecule type" value="Genomic_DNA"/>
</dbReference>
<feature type="domain" description="Bacterial Ig-like" evidence="5">
    <location>
        <begin position="700"/>
        <end position="796"/>
    </location>
</feature>
<reference evidence="6 7" key="1">
    <citation type="submission" date="2018-11" db="EMBL/GenBank/DDBJ databases">
        <authorList>
            <person name="Mardanov A.V."/>
            <person name="Ravin N.V."/>
            <person name="Dedysh S.N."/>
        </authorList>
    </citation>
    <scope>NUCLEOTIDE SEQUENCE [LARGE SCALE GENOMIC DNA]</scope>
    <source>
        <strain evidence="6 7">AF10</strain>
    </source>
</reference>
<dbReference type="SUPFAM" id="SSF101898">
    <property type="entry name" value="NHL repeat"/>
    <property type="match status" value="1"/>
</dbReference>
<gene>
    <name evidence="6" type="ORF">GRAN_3863</name>
</gene>
<reference evidence="7" key="2">
    <citation type="submission" date="2019-02" db="EMBL/GenBank/DDBJ databases">
        <title>Granulicella sibirica sp. nov., a psychrotolerant acidobacterium isolated from an organic soil layer in forested tundra, West Siberia.</title>
        <authorList>
            <person name="Oshkin I.Y."/>
            <person name="Kulichevskaya I.S."/>
            <person name="Rijpstra W.I.C."/>
            <person name="Sinninghe Damste J.S."/>
            <person name="Rakitin A.L."/>
            <person name="Ravin N.V."/>
            <person name="Dedysh S.N."/>
        </authorList>
    </citation>
    <scope>NUCLEOTIDE SEQUENCE [LARGE SCALE GENOMIC DNA]</scope>
    <source>
        <strain evidence="7">AF10</strain>
    </source>
</reference>
<dbReference type="PANTHER" id="PTHR46580:SF2">
    <property type="entry name" value="MAM DOMAIN-CONTAINING PROTEIN"/>
    <property type="match status" value="1"/>
</dbReference>
<dbReference type="PANTHER" id="PTHR46580">
    <property type="entry name" value="SENSOR KINASE-RELATED"/>
    <property type="match status" value="1"/>
</dbReference>
<keyword evidence="2" id="KW-0677">Repeat</keyword>
<evidence type="ECO:0000256" key="3">
    <source>
        <dbReference type="PROSITE-ProRule" id="PRU00504"/>
    </source>
</evidence>
<dbReference type="RefSeq" id="WP_161571046.1">
    <property type="nucleotide sequence ID" value="NZ_RDSM01000003.1"/>
</dbReference>
<dbReference type="Gene3D" id="2.30.30.100">
    <property type="match status" value="5"/>
</dbReference>
<dbReference type="InterPro" id="IPR001258">
    <property type="entry name" value="NHL_repeat"/>
</dbReference>
<feature type="domain" description="Bacterial Ig-like" evidence="5">
    <location>
        <begin position="600"/>
        <end position="691"/>
    </location>
</feature>
<feature type="repeat" description="NHL" evidence="3">
    <location>
        <begin position="216"/>
        <end position="257"/>
    </location>
</feature>
<dbReference type="PROSITE" id="PS51125">
    <property type="entry name" value="NHL"/>
    <property type="match status" value="1"/>
</dbReference>
<feature type="domain" description="Bacterial Ig-like" evidence="5">
    <location>
        <begin position="1262"/>
        <end position="1353"/>
    </location>
</feature>
<feature type="domain" description="Bacterial Ig-like" evidence="5">
    <location>
        <begin position="490"/>
        <end position="588"/>
    </location>
</feature>
<evidence type="ECO:0000313" key="6">
    <source>
        <dbReference type="EMBL" id="RXH54759.1"/>
    </source>
</evidence>
<dbReference type="Pfam" id="PF16640">
    <property type="entry name" value="Big_3_5"/>
    <property type="match status" value="4"/>
</dbReference>
<dbReference type="InterPro" id="IPR013517">
    <property type="entry name" value="FG-GAP"/>
</dbReference>
<protein>
    <submittedName>
        <fullName evidence="6">Putative aggregation factor core protein MAFp3, isoform C</fullName>
    </submittedName>
</protein>
<dbReference type="InterPro" id="IPR014756">
    <property type="entry name" value="Ig_E-set"/>
</dbReference>
<dbReference type="InterPro" id="IPR032109">
    <property type="entry name" value="Big_3_5"/>
</dbReference>
<dbReference type="CDD" id="cd05819">
    <property type="entry name" value="NHL"/>
    <property type="match status" value="1"/>
</dbReference>
<dbReference type="InterPro" id="IPR013783">
    <property type="entry name" value="Ig-like_fold"/>
</dbReference>
<dbReference type="Gene3D" id="2.60.40.10">
    <property type="entry name" value="Immunoglobulins"/>
    <property type="match status" value="7"/>
</dbReference>
<feature type="chain" id="PRO_5021008504" evidence="4">
    <location>
        <begin position="28"/>
        <end position="1754"/>
    </location>
</feature>
<sequence length="1754" mass="174775">MSSLPRLLSFPVLLGLLLASTNLSAGAQTGDSQSFGSVAVGQSTTQTVTFVTNNSRTQLSTSFGKDFTASATTCTPAGGTGPFPNYNCSATVTFAPTAPGLRLDSIFYPNSDGVPVFQQYFYGTGIGAQIGFTFGSFANAAPSVANPGGITIGPDGLVYISSTSSKDVFVSNPDGSNQQASGFRGLSSPGAIAVDGEDNVYVADRVNNLVYGQTQHGVQHPVPTTPLSDPIGLAVDGMGDLYIADAGNSRIIKLDNSGEETTVATGLTSLVGIAVDAAGDIYYAQAGTINTVYEYPGGNTSARVTIGQSNFGTIQGIAVDAGGSVAIAASGGLNVISSFQSRLGTGFNGPTSVAIDPQGNIYEGFNSSATSAVARVNRGTGSLTVGAQVGQSTVGSIYVANTGTDGLSFSSFTFSDPAFSVNPDGTTCLVDDNALQAGGTCILNLLFSPTTPKTYTATLTIDSTSGNGSATPSSYTLNGQTPQSTTTLFVSPNPATFGQAITFGAVVTAQFFNGSTNTNVTPTGTVDFLDSNNTVIGSGTLATAGDGDQEATFTTSALAGGTYTVHARYNGSTTVGAGTSGPTTLVVNGGPTAQPTTTNLTSSASTVVSGQPVTLTATIAGASSPALTGSVNFVLGITVVGTAPVTSTGTGGIATLTTTTLPVGQDSILAVYSGDANYATSTSNGQQVIVTSSAATTVALTAAPATVAYRSPITLTASVTNSSSAPLTTGQVYFCDLAVRGCNAYSNLGTVQLNPAGNAVLRLAAGTIGSHSYTATFIATASASASVSTEQTVAVTGIYPSSSTLVSSGGVGAYSLLGTVVGLGDRTAGPTGTLTFSDTSNTGTPVLGTASLAPATLAFTTTPATGSPNTVGTHPYGIASGDFNGDGFMDVVTENYDGASVSVLLGNGDGTFEPQVSYPAGNLPERVLVADFNGDGNLDLVVANTGSGSISILLGVGDGTFMPQVTYAVASPVGLGVMDLNHDGIADIAVGDYYTGSVSILLGVGDGTFHPAVTYQTGTTPQTLAEGDFDKDGNVDLVIGNFGDNTISILRGNGDGTFQPQVTYPVGSRPQGVQVADLNNDGFLDIAVTNSGDNTISVLIGQDDGTFQAQVTYPVGIDPVGLVIADFNGDGFLDLSTGNTGTAAQTDLTESYLLGNGDGTFQAQIKYPTGNFPYGQVAADFNGDGYPDLAISDFSDSTAGILLSQVTQTATATLTPVNVTGTAGTHNVDVSYPADANFAASVSPTIPLVSAPSVAVASTTSLTIAPLAATAGQNVLFTVSVAGAGQTTPVPTGTVTLASSGGGLGTTTITLGASGAGSFSTSQIPVGTYSVTASYSGDTNYAASVSAPRTLVVSLATQTIAFPAIASHTIEDAPFTLSATASSGLAVTYTLVSGPATISGNTLTLTGATGTVVVQASQAGNTTYAAAPSVTQSFTVSGAPLPTLTGITPAAITLGSAATTITLTGTNFNSVDVLRLNGTGTIATTFVNATTLTAVIPASALATAGTIQVAVSDLIGKTTSNALTITVSNTPAVVFTGPTTPPASGQQPTLTFQLTNPYPVPLTASFNLLFTPATTPAVDDPAIQFAGGGRNYTFTVAANSVVTPPIQLQAGTEAGTITVPVTLTAQGVDVTPASLTPVVIVIPPAAPVVSLVTMNSTGGGVNVVVTGYSNTREATQAKFHFTAASGADLNTPDFTANINPLFGTWYSSAASAPYGSTVVYTQSFTLDSGTASTITGVTVTLTNSIGTSNTGSSQ</sequence>
<comment type="caution">
    <text evidence="6">The sequence shown here is derived from an EMBL/GenBank/DDBJ whole genome shotgun (WGS) entry which is preliminary data.</text>
</comment>
<dbReference type="InterPro" id="IPR028994">
    <property type="entry name" value="Integrin_alpha_N"/>
</dbReference>
<dbReference type="CDD" id="cd00102">
    <property type="entry name" value="IPT"/>
    <property type="match status" value="1"/>
</dbReference>
<dbReference type="InterPro" id="IPR011042">
    <property type="entry name" value="6-blade_b-propeller_TolB-like"/>
</dbReference>
<keyword evidence="1 4" id="KW-0732">Signal</keyword>
<evidence type="ECO:0000256" key="2">
    <source>
        <dbReference type="ARBA" id="ARBA00022737"/>
    </source>
</evidence>
<feature type="signal peptide" evidence="4">
    <location>
        <begin position="1"/>
        <end position="27"/>
    </location>
</feature>
<proteinExistence type="predicted"/>
<name>A0A4Q0SYZ6_9BACT</name>
<dbReference type="Gene3D" id="2.120.10.30">
    <property type="entry name" value="TolB, C-terminal domain"/>
    <property type="match status" value="1"/>
</dbReference>
<dbReference type="Pfam" id="PF13517">
    <property type="entry name" value="FG-GAP_3"/>
    <property type="match status" value="3"/>
</dbReference>
<dbReference type="SUPFAM" id="SSF69318">
    <property type="entry name" value="Integrin alpha N-terminal domain"/>
    <property type="match status" value="2"/>
</dbReference>
<dbReference type="SUPFAM" id="SSF81296">
    <property type="entry name" value="E set domains"/>
    <property type="match status" value="1"/>
</dbReference>
<organism evidence="6 7">
    <name type="scientific">Granulicella sibirica</name>
    <dbReference type="NCBI Taxonomy" id="2479048"/>
    <lineage>
        <taxon>Bacteria</taxon>
        <taxon>Pseudomonadati</taxon>
        <taxon>Acidobacteriota</taxon>
        <taxon>Terriglobia</taxon>
        <taxon>Terriglobales</taxon>
        <taxon>Acidobacteriaceae</taxon>
        <taxon>Granulicella</taxon>
    </lineage>
</organism>
<evidence type="ECO:0000256" key="4">
    <source>
        <dbReference type="SAM" id="SignalP"/>
    </source>
</evidence>
<dbReference type="Proteomes" id="UP000289437">
    <property type="component" value="Unassembled WGS sequence"/>
</dbReference>
<keyword evidence="7" id="KW-1185">Reference proteome</keyword>
<evidence type="ECO:0000313" key="7">
    <source>
        <dbReference type="Proteomes" id="UP000289437"/>
    </source>
</evidence>
<evidence type="ECO:0000259" key="5">
    <source>
        <dbReference type="Pfam" id="PF16640"/>
    </source>
</evidence>
<dbReference type="OrthoDB" id="123255at2"/>